<dbReference type="PANTHER" id="PTHR33991:SF1">
    <property type="entry name" value="DNA REPAIR PROTEIN RECO"/>
    <property type="match status" value="1"/>
</dbReference>
<evidence type="ECO:0000256" key="2">
    <source>
        <dbReference type="ARBA" id="ARBA00021310"/>
    </source>
</evidence>
<proteinExistence type="inferred from homology"/>
<dbReference type="SUPFAM" id="SSF57863">
    <property type="entry name" value="ArfGap/RecO-like zinc finger"/>
    <property type="match status" value="1"/>
</dbReference>
<dbReference type="SUPFAM" id="SSF50249">
    <property type="entry name" value="Nucleic acid-binding proteins"/>
    <property type="match status" value="1"/>
</dbReference>
<evidence type="ECO:0000256" key="4">
    <source>
        <dbReference type="ARBA" id="ARBA00023172"/>
    </source>
</evidence>
<dbReference type="AlphaFoldDB" id="A0A1H7ZJN4"/>
<keyword evidence="11" id="KW-1185">Reference proteome</keyword>
<reference evidence="9" key="2">
    <citation type="submission" date="2016-10" db="EMBL/GenBank/DDBJ databases">
        <authorList>
            <person name="de Groot N.N."/>
        </authorList>
    </citation>
    <scope>NUCLEOTIDE SEQUENCE [LARGE SCALE GENOMIC DNA]</scope>
    <source>
        <strain evidence="9">DSM 18733</strain>
    </source>
</reference>
<keyword evidence="5 7" id="KW-0234">DNA repair</keyword>
<evidence type="ECO:0000256" key="5">
    <source>
        <dbReference type="ARBA" id="ARBA00023204"/>
    </source>
</evidence>
<dbReference type="Gene3D" id="2.40.50.140">
    <property type="entry name" value="Nucleic acid-binding proteins"/>
    <property type="match status" value="1"/>
</dbReference>
<evidence type="ECO:0000259" key="8">
    <source>
        <dbReference type="Pfam" id="PF11967"/>
    </source>
</evidence>
<name>A0A1H7ZJN4_OLID1</name>
<dbReference type="RefSeq" id="WP_093332989.1">
    <property type="nucleotide sequence ID" value="NZ_FOAF01000017.1"/>
</dbReference>
<keyword evidence="4 7" id="KW-0233">DNA recombination</keyword>
<evidence type="ECO:0000256" key="6">
    <source>
        <dbReference type="ARBA" id="ARBA00033409"/>
    </source>
</evidence>
<dbReference type="InterPro" id="IPR003717">
    <property type="entry name" value="RecO"/>
</dbReference>
<dbReference type="InterPro" id="IPR037278">
    <property type="entry name" value="ARFGAP/RecO"/>
</dbReference>
<protein>
    <recommendedName>
        <fullName evidence="2 7">DNA repair protein RecO</fullName>
    </recommendedName>
    <alternativeName>
        <fullName evidence="6 7">Recombination protein O</fullName>
    </alternativeName>
</protein>
<gene>
    <name evidence="7" type="primary">recO</name>
    <name evidence="9" type="ORF">SAMN05661044_05566</name>
    <name evidence="10" type="ORF">SAMN05661044_05629</name>
</gene>
<evidence type="ECO:0000256" key="1">
    <source>
        <dbReference type="ARBA" id="ARBA00007452"/>
    </source>
</evidence>
<dbReference type="EMBL" id="FOAF01000019">
    <property type="protein sequence ID" value="SEM61384.1"/>
    <property type="molecule type" value="Genomic_DNA"/>
</dbReference>
<dbReference type="InterPro" id="IPR022572">
    <property type="entry name" value="DNA_rep/recomb_RecO_N"/>
</dbReference>
<dbReference type="NCBIfam" id="TIGR00613">
    <property type="entry name" value="reco"/>
    <property type="match status" value="1"/>
</dbReference>
<comment type="similarity">
    <text evidence="1 7">Belongs to the RecO family.</text>
</comment>
<sequence length="240" mass="27625">MLHKTRGIVLRTTPYAESSVVVQVFTEKFGVQSYLVNGVKKAKAKISINVLQPLHLLELVVYQKNSGGLQRMAEARQLPPFQRIPYDIIKSSLVLFLNEMLYKSVKQQGPDDAMFEFVFNAVNWLDSSERTPVNFHLYFLLKFTRYLGFFPAPQELGQHFFDLKDGVFTSYPPNHSLVLHEPHTSQWASILTSRLTTLENVKISNTDRRVLLHKLIDFYRLHIDNVGDIKSCEILEEVLG</sequence>
<evidence type="ECO:0000256" key="7">
    <source>
        <dbReference type="HAMAP-Rule" id="MF_00201"/>
    </source>
</evidence>
<dbReference type="OrthoDB" id="9789152at2"/>
<dbReference type="HAMAP" id="MF_00201">
    <property type="entry name" value="RecO"/>
    <property type="match status" value="1"/>
</dbReference>
<organism evidence="9 11">
    <name type="scientific">Olivibacter domesticus</name>
    <name type="common">Pseudosphingobacterium domesticum</name>
    <dbReference type="NCBI Taxonomy" id="407022"/>
    <lineage>
        <taxon>Bacteria</taxon>
        <taxon>Pseudomonadati</taxon>
        <taxon>Bacteroidota</taxon>
        <taxon>Sphingobacteriia</taxon>
        <taxon>Sphingobacteriales</taxon>
        <taxon>Sphingobacteriaceae</taxon>
        <taxon>Olivibacter</taxon>
    </lineage>
</organism>
<dbReference type="Pfam" id="PF11967">
    <property type="entry name" value="RecO_N"/>
    <property type="match status" value="1"/>
</dbReference>
<dbReference type="PANTHER" id="PTHR33991">
    <property type="entry name" value="DNA REPAIR PROTEIN RECO"/>
    <property type="match status" value="1"/>
</dbReference>
<dbReference type="STRING" id="407022.SAMN05661044_05566"/>
<comment type="function">
    <text evidence="7">Involved in DNA repair and RecF pathway recombination.</text>
</comment>
<feature type="domain" description="DNA replication/recombination mediator RecO N-terminal" evidence="8">
    <location>
        <begin position="1"/>
        <end position="77"/>
    </location>
</feature>
<keyword evidence="3 7" id="KW-0227">DNA damage</keyword>
<reference evidence="11" key="1">
    <citation type="submission" date="2016-10" db="EMBL/GenBank/DDBJ databases">
        <authorList>
            <person name="Varghese N."/>
            <person name="Submissions S."/>
        </authorList>
    </citation>
    <scope>NUCLEOTIDE SEQUENCE [LARGE SCALE GENOMIC DNA]</scope>
    <source>
        <strain evidence="11">DSM 18733</strain>
    </source>
</reference>
<evidence type="ECO:0000313" key="9">
    <source>
        <dbReference type="EMBL" id="SEM58610.1"/>
    </source>
</evidence>
<dbReference type="GO" id="GO:0006302">
    <property type="term" value="P:double-strand break repair"/>
    <property type="evidence" value="ECO:0007669"/>
    <property type="project" value="TreeGrafter"/>
</dbReference>
<dbReference type="InterPro" id="IPR042242">
    <property type="entry name" value="RecO_C"/>
</dbReference>
<dbReference type="EMBL" id="FOAF01000017">
    <property type="protein sequence ID" value="SEM58610.1"/>
    <property type="molecule type" value="Genomic_DNA"/>
</dbReference>
<dbReference type="GO" id="GO:0043590">
    <property type="term" value="C:bacterial nucleoid"/>
    <property type="evidence" value="ECO:0007669"/>
    <property type="project" value="TreeGrafter"/>
</dbReference>
<evidence type="ECO:0000313" key="10">
    <source>
        <dbReference type="EMBL" id="SEM61384.1"/>
    </source>
</evidence>
<dbReference type="Proteomes" id="UP000199421">
    <property type="component" value="Unassembled WGS sequence"/>
</dbReference>
<dbReference type="GO" id="GO:0006310">
    <property type="term" value="P:DNA recombination"/>
    <property type="evidence" value="ECO:0007669"/>
    <property type="project" value="UniProtKB-UniRule"/>
</dbReference>
<dbReference type="Gene3D" id="1.20.1440.120">
    <property type="entry name" value="Recombination protein O, C-terminal domain"/>
    <property type="match status" value="1"/>
</dbReference>
<evidence type="ECO:0000313" key="11">
    <source>
        <dbReference type="Proteomes" id="UP000199421"/>
    </source>
</evidence>
<evidence type="ECO:0000256" key="3">
    <source>
        <dbReference type="ARBA" id="ARBA00022763"/>
    </source>
</evidence>
<accession>A0A1H7ZJN4</accession>
<dbReference type="InterPro" id="IPR012340">
    <property type="entry name" value="NA-bd_OB-fold"/>
</dbReference>
<dbReference type="Pfam" id="PF02565">
    <property type="entry name" value="RecO_C"/>
    <property type="match status" value="1"/>
</dbReference>